<dbReference type="GO" id="GO:0016787">
    <property type="term" value="F:hydrolase activity"/>
    <property type="evidence" value="ECO:0007669"/>
    <property type="project" value="UniProtKB-KW"/>
</dbReference>
<dbReference type="Proteomes" id="UP000283513">
    <property type="component" value="Unassembled WGS sequence"/>
</dbReference>
<dbReference type="STRING" id="166486.ERS852572_02780"/>
<keyword evidence="1" id="KW-0378">Hydrolase</keyword>
<dbReference type="EMBL" id="CYXZ01000022">
    <property type="protein sequence ID" value="CUN24165.1"/>
    <property type="molecule type" value="Genomic_DNA"/>
</dbReference>
<feature type="domain" description="Gylcosyl hydrolase 115 C-terminal" evidence="2">
    <location>
        <begin position="769"/>
        <end position="946"/>
    </location>
</feature>
<dbReference type="Gene3D" id="3.30.379.10">
    <property type="entry name" value="Chitobiase/beta-hexosaminidase domain 2-like"/>
    <property type="match status" value="1"/>
</dbReference>
<dbReference type="Gene3D" id="2.60.120.1620">
    <property type="match status" value="1"/>
</dbReference>
<reference evidence="3 5" key="1">
    <citation type="submission" date="2015-09" db="EMBL/GenBank/DDBJ databases">
        <authorList>
            <consortium name="Pathogen Informatics"/>
        </authorList>
    </citation>
    <scope>NUCLEOTIDE SEQUENCE [LARGE SCALE GENOMIC DNA]</scope>
    <source>
        <strain evidence="3 5">2789STDY5834960</strain>
    </source>
</reference>
<dbReference type="InterPro" id="IPR031924">
    <property type="entry name" value="GH115"/>
</dbReference>
<evidence type="ECO:0000313" key="6">
    <source>
        <dbReference type="Proteomes" id="UP000283513"/>
    </source>
</evidence>
<sequence length="952" mass="108815">MEAILVKDQKAAAFVMEDGTFEGVYRITEKVCGDVEQVTGVRPKIIKWQGELQPAQVYVATLGNSEMSEAIAEEEGIELSSLCGKRECFLFQVLKNGSLLIAGSDKRGTIYGLFHISELMGVSPFVHFADVVPAPQKEIIFSEKDSMQSKEPSVKYRGFFINDEWPAFGNWTFSHYGGFTAEMYDLIFETLLRLKGNYLWPAMWTSSFSLDGPGEENARLADCYGIVMSNSHHEPCLRHSEEWDLVRGEDSVYGNEWSYLTNREGLIRYWRDGLLRSGKYENIITIGMRGERDSLMLGEDASLEQNISLLKEIITEQRKLIRECVGENEPEMLALYKEVEAYYYGDETTPGLKDWDGLDGVTLMLCEDNYGNMRTLPTEEMRSHRGGFGMYYHFDYHGSPVSYEWVNSSYLPKIWDQMTMAYDFGVRDIWIVNVGDLKFQEYPLSFFMDLAYDYEKWGSSRIHAPQDYLAYWVKREFGGWFYEAQQNAVYRIMQQYTKMNHNCKPEAMRADTYHPVHFGEADKRQKENERLEEETEKLLSSVPEEMLPAFWELVYYPAMGSANASDMQLYAGKNSFFAKMGAVCANDYAEKIKACIEKDRLLTERFHQLLDGKWDGMALSEHIGFVNWNDEECRYPLMTFIEPANKPRIFAMSEGGDVCTAGGDWTKKLIVMRQFLDPAVSEASLLLFGGSKEKVPYHIECKSPWVLPGKMQGVTDREEVLTVQIKRDEITDWENDHRTYDFEVCYEGGRIPVKILLEKDLPGCPAEAFYETDGMLSVEAEHFICNEKAEAGAFYVLPEYGKTLSGVKAYPQTKTFFEMAEQIRQAPKLTYQIYVREAGEYEMICYTAPANPVCQGGSVYFGCAVNGNAPQKIEMIPDGYRSGEPSCAEWAKMVVDQIRVVRVQVTLQSGENEIGIYAGTPGFLLEKLTFVRKGKHLPESGLGLPERRRTNR</sequence>
<evidence type="ECO:0000313" key="5">
    <source>
        <dbReference type="Proteomes" id="UP000095350"/>
    </source>
</evidence>
<dbReference type="RefSeq" id="WP_055195199.1">
    <property type="nucleotide sequence ID" value="NZ_CABIYH010000022.1"/>
</dbReference>
<reference evidence="4 6" key="2">
    <citation type="submission" date="2018-08" db="EMBL/GenBank/DDBJ databases">
        <title>A genome reference for cultivated species of the human gut microbiota.</title>
        <authorList>
            <person name="Zou Y."/>
            <person name="Xue W."/>
            <person name="Luo G."/>
        </authorList>
    </citation>
    <scope>NUCLEOTIDE SEQUENCE [LARGE SCALE GENOMIC DNA]</scope>
    <source>
        <strain evidence="4 6">AM37-1AC</strain>
    </source>
</reference>
<dbReference type="Gene3D" id="1.20.58.2150">
    <property type="match status" value="1"/>
</dbReference>
<dbReference type="OrthoDB" id="8727830at2"/>
<dbReference type="InterPro" id="IPR041437">
    <property type="entry name" value="GH115_C"/>
</dbReference>
<dbReference type="EMBL" id="QSHO01000002">
    <property type="protein sequence ID" value="RHC19782.1"/>
    <property type="molecule type" value="Genomic_DNA"/>
</dbReference>
<evidence type="ECO:0000313" key="4">
    <source>
        <dbReference type="EMBL" id="RHC19782.1"/>
    </source>
</evidence>
<organism evidence="3 5">
    <name type="scientific">Roseburia intestinalis</name>
    <dbReference type="NCBI Taxonomy" id="166486"/>
    <lineage>
        <taxon>Bacteria</taxon>
        <taxon>Bacillati</taxon>
        <taxon>Bacillota</taxon>
        <taxon>Clostridia</taxon>
        <taxon>Lachnospirales</taxon>
        <taxon>Lachnospiraceae</taxon>
        <taxon>Roseburia</taxon>
    </lineage>
</organism>
<dbReference type="GO" id="GO:0005975">
    <property type="term" value="P:carbohydrate metabolic process"/>
    <property type="evidence" value="ECO:0007669"/>
    <property type="project" value="UniProtKB-ARBA"/>
</dbReference>
<name>A0A173VDA3_9FIRM</name>
<dbReference type="PaxDb" id="166486-ERS852572_02780"/>
<dbReference type="PANTHER" id="PTHR37842:SF2">
    <property type="entry name" value="GYLCOSYL HYDROLASE 115 C-TERMINAL DOMAIN-CONTAINING PROTEIN"/>
    <property type="match status" value="1"/>
</dbReference>
<dbReference type="Pfam" id="PF17829">
    <property type="entry name" value="GH115_C"/>
    <property type="match status" value="1"/>
</dbReference>
<evidence type="ECO:0000259" key="2">
    <source>
        <dbReference type="Pfam" id="PF17829"/>
    </source>
</evidence>
<dbReference type="PANTHER" id="PTHR37842">
    <property type="match status" value="1"/>
</dbReference>
<evidence type="ECO:0000256" key="1">
    <source>
        <dbReference type="ARBA" id="ARBA00022801"/>
    </source>
</evidence>
<dbReference type="Pfam" id="PF15979">
    <property type="entry name" value="Glyco_hydro_115"/>
    <property type="match status" value="1"/>
</dbReference>
<protein>
    <recommendedName>
        <fullName evidence="2">Gylcosyl hydrolase 115 C-terminal domain-containing protein</fullName>
    </recommendedName>
</protein>
<accession>A0A173VDA3</accession>
<gene>
    <name evidence="4" type="ORF">DW856_02600</name>
    <name evidence="3" type="ORF">ERS852572_02780</name>
</gene>
<dbReference type="InterPro" id="IPR042301">
    <property type="entry name" value="GH115_sf"/>
</dbReference>
<dbReference type="Proteomes" id="UP000095350">
    <property type="component" value="Unassembled WGS sequence"/>
</dbReference>
<evidence type="ECO:0000313" key="3">
    <source>
        <dbReference type="EMBL" id="CUN24165.1"/>
    </source>
</evidence>
<dbReference type="SUPFAM" id="SSF55545">
    <property type="entry name" value="beta-N-acetylhexosaminidase-like domain"/>
    <property type="match status" value="1"/>
</dbReference>
<dbReference type="InterPro" id="IPR029018">
    <property type="entry name" value="Hex-like_dom2"/>
</dbReference>
<dbReference type="Gene3D" id="3.20.20.520">
    <property type="entry name" value="Glycosyl hydrolase family 115"/>
    <property type="match status" value="1"/>
</dbReference>
<dbReference type="AlphaFoldDB" id="A0A173VDA3"/>
<proteinExistence type="predicted"/>